<dbReference type="OrthoDB" id="2573941at2759"/>
<keyword evidence="1 2" id="KW-0694">RNA-binding</keyword>
<dbReference type="SMART" id="SM00360">
    <property type="entry name" value="RRM"/>
    <property type="match status" value="1"/>
</dbReference>
<comment type="caution">
    <text evidence="5">The sequence shown here is derived from an EMBL/GenBank/DDBJ whole genome shotgun (WGS) entry which is preliminary data.</text>
</comment>
<dbReference type="PANTHER" id="PTHR45880">
    <property type="entry name" value="RNA-BINDING MOTIF PROTEIN, X-LINKED 2"/>
    <property type="match status" value="1"/>
</dbReference>
<reference evidence="5 6" key="1">
    <citation type="journal article" date="2018" name="G3 (Bethesda)">
        <title>Phylogenetic and Phylogenomic Definition of Rhizopus Species.</title>
        <authorList>
            <person name="Gryganskyi A.P."/>
            <person name="Golan J."/>
            <person name="Dolatabadi S."/>
            <person name="Mondo S."/>
            <person name="Robb S."/>
            <person name="Idnurm A."/>
            <person name="Muszewska A."/>
            <person name="Steczkiewicz K."/>
            <person name="Masonjones S."/>
            <person name="Liao H.L."/>
            <person name="Gajdeczka M.T."/>
            <person name="Anike F."/>
            <person name="Vuek A."/>
            <person name="Anishchenko I.M."/>
            <person name="Voigt K."/>
            <person name="de Hoog G.S."/>
            <person name="Smith M.E."/>
            <person name="Heitman J."/>
            <person name="Vilgalys R."/>
            <person name="Stajich J.E."/>
        </authorList>
    </citation>
    <scope>NUCLEOTIDE SEQUENCE [LARGE SCALE GENOMIC DNA]</scope>
    <source>
        <strain evidence="5 6">LSU 92-RS-03</strain>
    </source>
</reference>
<evidence type="ECO:0000256" key="1">
    <source>
        <dbReference type="ARBA" id="ARBA00022884"/>
    </source>
</evidence>
<dbReference type="InterPro" id="IPR051847">
    <property type="entry name" value="RNA_proc/Spliceosome_comp"/>
</dbReference>
<dbReference type="PROSITE" id="PS50102">
    <property type="entry name" value="RRM"/>
    <property type="match status" value="1"/>
</dbReference>
<feature type="domain" description="RRM" evidence="4">
    <location>
        <begin position="1"/>
        <end position="65"/>
    </location>
</feature>
<sequence length="225" mass="26582">GDIVCIFSQYGEIVHILLAREEKTGKSKGFAFLQYEDQRSTILAVDNMGGANVVGRTIRVDHSFGPKGKRKKDGEESEEEGPMMNVAPEYMEVGEEETKEKKKEKKKKAVEDSEDPMAEYFRKKKKKSKHHKRRRHERSQSPDEKNSLAEGSRPKSADKPRREYSPDKRRSHREHSSDEHRERSYRQRSRSPKYSRRSRSPEYSRRSRRSRSPIYSRRSRSPRRR</sequence>
<accession>A0A367KM11</accession>
<dbReference type="InterPro" id="IPR012677">
    <property type="entry name" value="Nucleotide-bd_a/b_plait_sf"/>
</dbReference>
<keyword evidence="6" id="KW-1185">Reference proteome</keyword>
<evidence type="ECO:0000259" key="4">
    <source>
        <dbReference type="PROSITE" id="PS50102"/>
    </source>
</evidence>
<dbReference type="InterPro" id="IPR000504">
    <property type="entry name" value="RRM_dom"/>
</dbReference>
<proteinExistence type="predicted"/>
<dbReference type="SUPFAM" id="SSF54928">
    <property type="entry name" value="RNA-binding domain, RBD"/>
    <property type="match status" value="1"/>
</dbReference>
<dbReference type="GO" id="GO:0005686">
    <property type="term" value="C:U2 snRNP"/>
    <property type="evidence" value="ECO:0007669"/>
    <property type="project" value="TreeGrafter"/>
</dbReference>
<feature type="non-terminal residue" evidence="5">
    <location>
        <position position="1"/>
    </location>
</feature>
<gene>
    <name evidence="5" type="ORF">CU098_004719</name>
</gene>
<dbReference type="GO" id="GO:0000398">
    <property type="term" value="P:mRNA splicing, via spliceosome"/>
    <property type="evidence" value="ECO:0007669"/>
    <property type="project" value="TreeGrafter"/>
</dbReference>
<dbReference type="Pfam" id="PF00076">
    <property type="entry name" value="RRM_1"/>
    <property type="match status" value="1"/>
</dbReference>
<name>A0A367KM11_RHIST</name>
<dbReference type="Gene3D" id="3.30.70.330">
    <property type="match status" value="1"/>
</dbReference>
<dbReference type="AlphaFoldDB" id="A0A367KM11"/>
<evidence type="ECO:0000313" key="5">
    <source>
        <dbReference type="EMBL" id="RCI03236.1"/>
    </source>
</evidence>
<dbReference type="Proteomes" id="UP000253551">
    <property type="component" value="Unassembled WGS sequence"/>
</dbReference>
<dbReference type="GO" id="GO:0003723">
    <property type="term" value="F:RNA binding"/>
    <property type="evidence" value="ECO:0007669"/>
    <property type="project" value="UniProtKB-UniRule"/>
</dbReference>
<evidence type="ECO:0000256" key="3">
    <source>
        <dbReference type="SAM" id="MobiDB-lite"/>
    </source>
</evidence>
<protein>
    <recommendedName>
        <fullName evidence="4">RRM domain-containing protein</fullName>
    </recommendedName>
</protein>
<feature type="compositionally biased region" description="Basic residues" evidence="3">
    <location>
        <begin position="122"/>
        <end position="137"/>
    </location>
</feature>
<evidence type="ECO:0000313" key="6">
    <source>
        <dbReference type="Proteomes" id="UP000253551"/>
    </source>
</evidence>
<dbReference type="GO" id="GO:0071011">
    <property type="term" value="C:precatalytic spliceosome"/>
    <property type="evidence" value="ECO:0007669"/>
    <property type="project" value="TreeGrafter"/>
</dbReference>
<dbReference type="EMBL" id="PJQM01001094">
    <property type="protein sequence ID" value="RCI03236.1"/>
    <property type="molecule type" value="Genomic_DNA"/>
</dbReference>
<dbReference type="GO" id="GO:0071013">
    <property type="term" value="C:catalytic step 2 spliceosome"/>
    <property type="evidence" value="ECO:0007669"/>
    <property type="project" value="TreeGrafter"/>
</dbReference>
<dbReference type="STRING" id="4846.A0A367KM11"/>
<dbReference type="InterPro" id="IPR035979">
    <property type="entry name" value="RBD_domain_sf"/>
</dbReference>
<feature type="compositionally biased region" description="Basic residues" evidence="3">
    <location>
        <begin position="206"/>
        <end position="225"/>
    </location>
</feature>
<evidence type="ECO:0000256" key="2">
    <source>
        <dbReference type="PROSITE-ProRule" id="PRU00176"/>
    </source>
</evidence>
<feature type="compositionally biased region" description="Basic residues" evidence="3">
    <location>
        <begin position="186"/>
        <end position="198"/>
    </location>
</feature>
<feature type="compositionally biased region" description="Basic and acidic residues" evidence="3">
    <location>
        <begin position="138"/>
        <end position="185"/>
    </location>
</feature>
<organism evidence="5 6">
    <name type="scientific">Rhizopus stolonifer</name>
    <name type="common">Rhizopus nigricans</name>
    <dbReference type="NCBI Taxonomy" id="4846"/>
    <lineage>
        <taxon>Eukaryota</taxon>
        <taxon>Fungi</taxon>
        <taxon>Fungi incertae sedis</taxon>
        <taxon>Mucoromycota</taxon>
        <taxon>Mucoromycotina</taxon>
        <taxon>Mucoromycetes</taxon>
        <taxon>Mucorales</taxon>
        <taxon>Mucorineae</taxon>
        <taxon>Rhizopodaceae</taxon>
        <taxon>Rhizopus</taxon>
    </lineage>
</organism>
<feature type="region of interest" description="Disordered" evidence="3">
    <location>
        <begin position="61"/>
        <end position="225"/>
    </location>
</feature>
<dbReference type="PANTHER" id="PTHR45880:SF1">
    <property type="entry name" value="RNA-BINDING MOTIF PROTEIN, X-LINKED 2"/>
    <property type="match status" value="1"/>
</dbReference>